<proteinExistence type="predicted"/>
<name>A0A7W7ZRU6_9BACT</name>
<evidence type="ECO:0000313" key="2">
    <source>
        <dbReference type="EMBL" id="MBB5064542.1"/>
    </source>
</evidence>
<gene>
    <name evidence="2" type="ORF">HDF15_002900</name>
</gene>
<organism evidence="2 3">
    <name type="scientific">Granulicella mallensis</name>
    <dbReference type="NCBI Taxonomy" id="940614"/>
    <lineage>
        <taxon>Bacteria</taxon>
        <taxon>Pseudomonadati</taxon>
        <taxon>Acidobacteriota</taxon>
        <taxon>Terriglobia</taxon>
        <taxon>Terriglobales</taxon>
        <taxon>Acidobacteriaceae</taxon>
        <taxon>Granulicella</taxon>
    </lineage>
</organism>
<sequence>MMYLISYMALGTGIWLVFMQPGFHISKQERLNRRHIARRR</sequence>
<reference evidence="2 3" key="1">
    <citation type="submission" date="2020-08" db="EMBL/GenBank/DDBJ databases">
        <title>Genomic Encyclopedia of Type Strains, Phase IV (KMG-V): Genome sequencing to study the core and pangenomes of soil and plant-associated prokaryotes.</title>
        <authorList>
            <person name="Whitman W."/>
        </authorList>
    </citation>
    <scope>NUCLEOTIDE SEQUENCE [LARGE SCALE GENOMIC DNA]</scope>
    <source>
        <strain evidence="2 3">X5P3</strain>
    </source>
</reference>
<protein>
    <submittedName>
        <fullName evidence="2">Uncharacterized protein</fullName>
    </submittedName>
</protein>
<accession>A0A7W7ZRU6</accession>
<keyword evidence="1" id="KW-1133">Transmembrane helix</keyword>
<feature type="transmembrane region" description="Helical" evidence="1">
    <location>
        <begin position="6"/>
        <end position="25"/>
    </location>
</feature>
<evidence type="ECO:0000313" key="3">
    <source>
        <dbReference type="Proteomes" id="UP000584867"/>
    </source>
</evidence>
<keyword evidence="1" id="KW-0812">Transmembrane</keyword>
<comment type="caution">
    <text evidence="2">The sequence shown here is derived from an EMBL/GenBank/DDBJ whole genome shotgun (WGS) entry which is preliminary data.</text>
</comment>
<dbReference type="EMBL" id="JACHIO010000011">
    <property type="protein sequence ID" value="MBB5064542.1"/>
    <property type="molecule type" value="Genomic_DNA"/>
</dbReference>
<dbReference type="AlphaFoldDB" id="A0A7W7ZRU6"/>
<keyword evidence="1" id="KW-0472">Membrane</keyword>
<dbReference type="Proteomes" id="UP000584867">
    <property type="component" value="Unassembled WGS sequence"/>
</dbReference>
<evidence type="ECO:0000256" key="1">
    <source>
        <dbReference type="SAM" id="Phobius"/>
    </source>
</evidence>